<dbReference type="NCBIfam" id="TIGR00177">
    <property type="entry name" value="molyb_syn"/>
    <property type="match status" value="1"/>
</dbReference>
<reference evidence="3" key="1">
    <citation type="journal article" date="2014" name="Genome Announc.">
        <title>Draft Genome Sequences of Three Alkaliphilic Bacillus Strains, Bacillus wakoensis JCM 9140T, Bacillus akibai JCM 9157T, and Bacillus hemicellulosilyticus JCM 9152T.</title>
        <authorList>
            <person name="Yuki M."/>
            <person name="Oshima K."/>
            <person name="Suda W."/>
            <person name="Oshida Y."/>
            <person name="Kitamura K."/>
            <person name="Iida T."/>
            <person name="Hattori M."/>
            <person name="Ohkuma M."/>
        </authorList>
    </citation>
    <scope>NUCLEOTIDE SEQUENCE [LARGE SCALE GENOMIC DNA]</scope>
    <source>
        <strain evidence="3">JCM 9152</strain>
    </source>
</reference>
<dbReference type="OrthoDB" id="9801454at2"/>
<dbReference type="SUPFAM" id="SSF142433">
    <property type="entry name" value="CinA-like"/>
    <property type="match status" value="1"/>
</dbReference>
<dbReference type="NCBIfam" id="TIGR00199">
    <property type="entry name" value="PncC_domain"/>
    <property type="match status" value="1"/>
</dbReference>
<proteinExistence type="inferred from homology"/>
<dbReference type="InterPro" id="IPR036653">
    <property type="entry name" value="CinA-like_C"/>
</dbReference>
<organism evidence="3 4">
    <name type="scientific">Halalkalibacter hemicellulosilyticusJCM 9152</name>
    <dbReference type="NCBI Taxonomy" id="1236971"/>
    <lineage>
        <taxon>Bacteria</taxon>
        <taxon>Bacillati</taxon>
        <taxon>Bacillota</taxon>
        <taxon>Bacilli</taxon>
        <taxon>Bacillales</taxon>
        <taxon>Bacillaceae</taxon>
        <taxon>Halalkalibacter</taxon>
    </lineage>
</organism>
<keyword evidence="4" id="KW-1185">Reference proteome</keyword>
<protein>
    <recommendedName>
        <fullName evidence="1">Putative competence-damage inducible protein</fullName>
    </recommendedName>
</protein>
<dbReference type="InterPro" id="IPR041424">
    <property type="entry name" value="CinA_KH"/>
</dbReference>
<evidence type="ECO:0000259" key="2">
    <source>
        <dbReference type="SMART" id="SM00852"/>
    </source>
</evidence>
<dbReference type="InterPro" id="IPR008135">
    <property type="entry name" value="Competence-induced_CinA"/>
</dbReference>
<dbReference type="Gene3D" id="3.30.70.2860">
    <property type="match status" value="1"/>
</dbReference>
<dbReference type="Pfam" id="PF00994">
    <property type="entry name" value="MoCF_biosynth"/>
    <property type="match status" value="1"/>
</dbReference>
<dbReference type="InterPro" id="IPR001453">
    <property type="entry name" value="MoaB/Mog_dom"/>
</dbReference>
<gene>
    <name evidence="1" type="primary">cinA</name>
    <name evidence="3" type="ORF">JCM9152_2245</name>
</gene>
<dbReference type="PANTHER" id="PTHR13939:SF0">
    <property type="entry name" value="NMN AMIDOHYDROLASE-LIKE PROTEIN YFAY"/>
    <property type="match status" value="1"/>
</dbReference>
<dbReference type="InterPro" id="IPR008136">
    <property type="entry name" value="CinA_C"/>
</dbReference>
<dbReference type="Proteomes" id="UP000018895">
    <property type="component" value="Unassembled WGS sequence"/>
</dbReference>
<accession>W4QGP4</accession>
<evidence type="ECO:0000313" key="3">
    <source>
        <dbReference type="EMBL" id="GAE30823.1"/>
    </source>
</evidence>
<comment type="caution">
    <text evidence="3">The sequence shown here is derived from an EMBL/GenBank/DDBJ whole genome shotgun (WGS) entry which is preliminary data.</text>
</comment>
<evidence type="ECO:0000256" key="1">
    <source>
        <dbReference type="HAMAP-Rule" id="MF_00226"/>
    </source>
</evidence>
<dbReference type="STRING" id="1236971.JCM9152_2245"/>
<dbReference type="AlphaFoldDB" id="W4QGP4"/>
<dbReference type="CDD" id="cd00885">
    <property type="entry name" value="cinA"/>
    <property type="match status" value="1"/>
</dbReference>
<evidence type="ECO:0000313" key="4">
    <source>
        <dbReference type="Proteomes" id="UP000018895"/>
    </source>
</evidence>
<feature type="domain" description="MoaB/Mog" evidence="2">
    <location>
        <begin position="4"/>
        <end position="171"/>
    </location>
</feature>
<dbReference type="HAMAP" id="MF_00226_B">
    <property type="entry name" value="CinA_B"/>
    <property type="match status" value="1"/>
</dbReference>
<dbReference type="NCBIfam" id="NF001813">
    <property type="entry name" value="PRK00549.1"/>
    <property type="match status" value="1"/>
</dbReference>
<dbReference type="InterPro" id="IPR050101">
    <property type="entry name" value="CinA"/>
</dbReference>
<dbReference type="PANTHER" id="PTHR13939">
    <property type="entry name" value="NICOTINAMIDE-NUCLEOTIDE AMIDOHYDROLASE PNCC"/>
    <property type="match status" value="1"/>
</dbReference>
<dbReference type="NCBIfam" id="TIGR00200">
    <property type="entry name" value="cinA_nterm"/>
    <property type="match status" value="1"/>
</dbReference>
<dbReference type="Gene3D" id="3.40.980.10">
    <property type="entry name" value="MoaB/Mog-like domain"/>
    <property type="match status" value="1"/>
</dbReference>
<dbReference type="Pfam" id="PF18146">
    <property type="entry name" value="CinA_KH"/>
    <property type="match status" value="1"/>
</dbReference>
<name>W4QGP4_9BACI</name>
<sequence length="417" mass="45572">MNAEIISVGSELLLGQIVNTNAAYLSKELAGLGIDVYYQTTVGDNDKRLRAVTEKALERADVLIFTGGLGPTKDDLTKETVAAILGKSLIYDEPSLAKIADFFKKRNKPMSENNKKQALIIEDSKVLVNRYGMAPGMVIESGEKCIVLLPGPPKEMIPMFDDELRPHFSNEGDSSTVIESRVLRFLGIGESQLETEILDLIEQQTNPTIAPLAGDGEVTLRLTVKHQKADLRQQLLDDVEGQIQKRVESYFYGYGDASIVEQTFLQLQEKKCTIATAESFTGGLFAKELSSNPGAGDVLLGGIVAYATSAKKELLNISEHIIENEGVVSHQCAKEMALQAKRKCNSDIAISFTGVAGPTSQEGKRIGEVYIAIAGIANEPVSYQLDLSGTRNEIANKAVKYGCFYLLNELKRWSKTE</sequence>
<dbReference type="InterPro" id="IPR036425">
    <property type="entry name" value="MoaB/Mog-like_dom_sf"/>
</dbReference>
<dbReference type="SMART" id="SM00852">
    <property type="entry name" value="MoCF_biosynth"/>
    <property type="match status" value="1"/>
</dbReference>
<dbReference type="RefSeq" id="WP_035343833.1">
    <property type="nucleotide sequence ID" value="NZ_BAUU01000014.1"/>
</dbReference>
<dbReference type="PIRSF" id="PIRSF006728">
    <property type="entry name" value="CinA"/>
    <property type="match status" value="1"/>
</dbReference>
<dbReference type="Gene3D" id="3.90.950.20">
    <property type="entry name" value="CinA-like"/>
    <property type="match status" value="1"/>
</dbReference>
<dbReference type="EMBL" id="BAUU01000014">
    <property type="protein sequence ID" value="GAE30823.1"/>
    <property type="molecule type" value="Genomic_DNA"/>
</dbReference>
<dbReference type="SUPFAM" id="SSF53218">
    <property type="entry name" value="Molybdenum cofactor biosynthesis proteins"/>
    <property type="match status" value="1"/>
</dbReference>
<comment type="similarity">
    <text evidence="1">Belongs to the CinA family.</text>
</comment>
<dbReference type="Pfam" id="PF02464">
    <property type="entry name" value="CinA"/>
    <property type="match status" value="1"/>
</dbReference>